<gene>
    <name evidence="2" type="ORF">DU506_05180</name>
</gene>
<dbReference type="InterPro" id="IPR006311">
    <property type="entry name" value="TAT_signal"/>
</dbReference>
<name>A0A368U939_9GAMM</name>
<accession>A0A368U939</accession>
<dbReference type="Proteomes" id="UP000253204">
    <property type="component" value="Unassembled WGS sequence"/>
</dbReference>
<feature type="region of interest" description="Disordered" evidence="1">
    <location>
        <begin position="153"/>
        <end position="172"/>
    </location>
</feature>
<evidence type="ECO:0000313" key="3">
    <source>
        <dbReference type="Proteomes" id="UP000253204"/>
    </source>
</evidence>
<feature type="compositionally biased region" description="Basic and acidic residues" evidence="1">
    <location>
        <begin position="163"/>
        <end position="172"/>
    </location>
</feature>
<dbReference type="EMBL" id="QPIJ01000007">
    <property type="protein sequence ID" value="RCV92937.1"/>
    <property type="molecule type" value="Genomic_DNA"/>
</dbReference>
<dbReference type="Pfam" id="PF05787">
    <property type="entry name" value="PhoX"/>
    <property type="match status" value="1"/>
</dbReference>
<dbReference type="OrthoDB" id="9801383at2"/>
<dbReference type="PANTHER" id="PTHR35399">
    <property type="entry name" value="SLR8030 PROTEIN"/>
    <property type="match status" value="1"/>
</dbReference>
<dbReference type="PANTHER" id="PTHR35399:SF2">
    <property type="entry name" value="DUF839 DOMAIN-CONTAINING PROTEIN"/>
    <property type="match status" value="1"/>
</dbReference>
<protein>
    <submittedName>
        <fullName evidence="2">PhoX family phosphatase</fullName>
    </submittedName>
</protein>
<evidence type="ECO:0000313" key="2">
    <source>
        <dbReference type="EMBL" id="RCV92937.1"/>
    </source>
</evidence>
<dbReference type="AlphaFoldDB" id="A0A368U939"/>
<proteinExistence type="predicted"/>
<organism evidence="2 3">
    <name type="scientific">Vreelandella rituensis</name>
    <dbReference type="NCBI Taxonomy" id="2282306"/>
    <lineage>
        <taxon>Bacteria</taxon>
        <taxon>Pseudomonadati</taxon>
        <taxon>Pseudomonadota</taxon>
        <taxon>Gammaproteobacteria</taxon>
        <taxon>Oceanospirillales</taxon>
        <taxon>Halomonadaceae</taxon>
        <taxon>Vreelandella</taxon>
    </lineage>
</organism>
<sequence length="711" mass="76837">MSKQIEDHRLFNHSGNQPFTEVLAKHVSRRDVMRGGLGLAAASMLGMGVTSKALASVSDRKPLALAFEAISGAHKDAVVVPEGYTAQVLVPWGTPLKSGGQWHPAQAMTAEQQAASVGMHHDGMAGFALDSQSASHRFVLALNNEYIDQDALWSTQGGPTNAEEGKRPAEESRTEINAHGVTLVEVQKDGEGRWTHVPGSSYNRRLTSATVMDLGGPVAGSDYVKTRFSPNGAQTRGTNNNCGNGVTPWGTYIACEENWPNIFVNTGERFIDDARIGIPTERSRYGWETSAGDVSEDDDEFARFDITPRGEGATDDYRNEARTFGYQVEVDPYTNQRAVKRTALGRFRHEGCWMGKLEAGEPVVFYSGHDARNEYVYKFVSDAGWDPADANRPGEQYDRLAIGAKYMDKGTLYTARFNADGSGEWLPLTPTATSRDGRQLAAALGLAEDDLAGVIVHTCDAADLMGATPMDRPEWATVDPASGEVYLTLTNNSQRTEKASSPTYTNDGEDIAQPGIGFKTAPTNAANPRPDNSAGHIIRWRDDKHSNAFGWEVFVFGAGVNDADNLSGLTEQNQFASPDGLWFDEREGGEGILWIQTDNGYESVTQYTNDQLLAVVPSALKAGNGSGDPVVKQNNQHHIKRFAVGPNGCEVTGIFTTPDKTALFINIQHPGNWPADDASLAQDATHEASGSVRPRAATVVIQKKDGGPVAV</sequence>
<dbReference type="PROSITE" id="PS51318">
    <property type="entry name" value="TAT"/>
    <property type="match status" value="1"/>
</dbReference>
<dbReference type="InterPro" id="IPR008557">
    <property type="entry name" value="PhoX"/>
</dbReference>
<comment type="caution">
    <text evidence="2">The sequence shown here is derived from an EMBL/GenBank/DDBJ whole genome shotgun (WGS) entry which is preliminary data.</text>
</comment>
<dbReference type="RefSeq" id="WP_114485872.1">
    <property type="nucleotide sequence ID" value="NZ_CBCSHM010000013.1"/>
</dbReference>
<evidence type="ECO:0000256" key="1">
    <source>
        <dbReference type="SAM" id="MobiDB-lite"/>
    </source>
</evidence>
<keyword evidence="3" id="KW-1185">Reference proteome</keyword>
<reference evidence="2 3" key="1">
    <citation type="submission" date="2018-07" db="EMBL/GenBank/DDBJ databases">
        <title>Halomonas rutogse sp. nov., isolated from Lake TangqianCo on Tibetan Plateau.</title>
        <authorList>
            <person name="Lu H."/>
            <person name="Xing P."/>
            <person name="Wu Q."/>
        </authorList>
    </citation>
    <scope>NUCLEOTIDE SEQUENCE [LARGE SCALE GENOMIC DNA]</scope>
    <source>
        <strain evidence="2 3">TQ8S</strain>
    </source>
</reference>